<dbReference type="Gene3D" id="3.50.50.60">
    <property type="entry name" value="FAD/NAD(P)-binding domain"/>
    <property type="match status" value="1"/>
</dbReference>
<evidence type="ECO:0000259" key="1">
    <source>
        <dbReference type="Pfam" id="PF01593"/>
    </source>
</evidence>
<proteinExistence type="predicted"/>
<dbReference type="Pfam" id="PF01593">
    <property type="entry name" value="Amino_oxidase"/>
    <property type="match status" value="1"/>
</dbReference>
<dbReference type="Proteomes" id="UP000468717">
    <property type="component" value="Unassembled WGS sequence"/>
</dbReference>
<name>A0A6I1HVA3_9BURK</name>
<dbReference type="SUPFAM" id="SSF51905">
    <property type="entry name" value="FAD/NAD(P)-binding domain"/>
    <property type="match status" value="1"/>
</dbReference>
<comment type="caution">
    <text evidence="2">The sequence shown here is derived from an EMBL/GenBank/DDBJ whole genome shotgun (WGS) entry which is preliminary data.</text>
</comment>
<keyword evidence="3" id="KW-1185">Reference proteome</keyword>
<dbReference type="AlphaFoldDB" id="A0A6I1HVA3"/>
<accession>A0A6I1HVA3</accession>
<protein>
    <submittedName>
        <fullName evidence="2">NAD(P)-binding protein</fullName>
    </submittedName>
</protein>
<gene>
    <name evidence="2" type="ORF">GCN75_23160</name>
</gene>
<dbReference type="InterPro" id="IPR036188">
    <property type="entry name" value="FAD/NAD-bd_sf"/>
</dbReference>
<sequence>MSMQTSSDICIIGGGITGLYLALQLKRRQPELRIELFEALEAVGGRVQTEPMLDGEFRAEFGAVRIEPDLQPLMDDFVRQLGLAVTPITSHEACSAIRPDNARLTPAERAVVQQAAGGDVAWALLWHGIAQVLGDQWPLAADRLDRPGRAADKARLRRLAQFGGCPLYRQGMWNVLAEVLSHEAVEFTREKGAFYNFKNQNPNAADWICQLLDMRLMQRPSYIPHGGMQALIDVAEQAVRAAGVGIHVGHQLLAFGERADGELDLQLRHAGAPVALRTRRLILALPRSPLESLAPSLPAPVQACLDAVLCFPIVWASCVMADPWWAPGAAPGSGEGATTRAAHFESHPDKPEAYGLAMFYNDDPWCHYWANLSDAPGARFPHKDRPVRSGDPRLRQALVRTLQQTFGRDDEPHLLEWGLCDWSAAPFGAGVHFWKPGRDSEQVMQTLAAFAIGQDGRAPQVHICGEAYSDFQGFFEGALRSAQRVLQALPAAATSSHQGSDHERH</sequence>
<evidence type="ECO:0000313" key="2">
    <source>
        <dbReference type="EMBL" id="KAB8061750.1"/>
    </source>
</evidence>
<dbReference type="InterPro" id="IPR002937">
    <property type="entry name" value="Amino_oxidase"/>
</dbReference>
<dbReference type="GO" id="GO:0016491">
    <property type="term" value="F:oxidoreductase activity"/>
    <property type="evidence" value="ECO:0007669"/>
    <property type="project" value="InterPro"/>
</dbReference>
<evidence type="ECO:0000313" key="3">
    <source>
        <dbReference type="Proteomes" id="UP000468717"/>
    </source>
</evidence>
<organism evidence="2 3">
    <name type="scientific">Janthinobacterium violaceinigrum</name>
    <dbReference type="NCBI Taxonomy" id="2654252"/>
    <lineage>
        <taxon>Bacteria</taxon>
        <taxon>Pseudomonadati</taxon>
        <taxon>Pseudomonadota</taxon>
        <taxon>Betaproteobacteria</taxon>
        <taxon>Burkholderiales</taxon>
        <taxon>Oxalobacteraceae</taxon>
        <taxon>Janthinobacterium</taxon>
    </lineage>
</organism>
<dbReference type="EMBL" id="WFLI01000036">
    <property type="protein sequence ID" value="KAB8061750.1"/>
    <property type="molecule type" value="Genomic_DNA"/>
</dbReference>
<reference evidence="2 3" key="1">
    <citation type="submission" date="2019-10" db="EMBL/GenBank/DDBJ databases">
        <title>Three novel species isolated from a subtropical stream in China.</title>
        <authorList>
            <person name="Lu H."/>
        </authorList>
    </citation>
    <scope>NUCLEOTIDE SEQUENCE [LARGE SCALE GENOMIC DNA]</scope>
    <source>
        <strain evidence="2 3">FT13W</strain>
    </source>
</reference>
<feature type="domain" description="Amine oxidase" evidence="1">
    <location>
        <begin position="16"/>
        <end position="485"/>
    </location>
</feature>